<proteinExistence type="predicted"/>
<name>A0ACC0EMT0_9BASI</name>
<evidence type="ECO:0000313" key="1">
    <source>
        <dbReference type="EMBL" id="KAI7956525.1"/>
    </source>
</evidence>
<reference evidence="2" key="2">
    <citation type="journal article" date="2018" name="Mol. Plant Microbe Interact.">
        <title>Genome sequence resources for the wheat stripe rust pathogen (Puccinia striiformis f. sp. tritici) and the barley stripe rust pathogen (Puccinia striiformis f. sp. hordei).</title>
        <authorList>
            <person name="Xia C."/>
            <person name="Wang M."/>
            <person name="Yin C."/>
            <person name="Cornejo O.E."/>
            <person name="Hulbert S.H."/>
            <person name="Chen X."/>
        </authorList>
    </citation>
    <scope>NUCLEOTIDE SEQUENCE [LARGE SCALE GENOMIC DNA]</scope>
    <source>
        <strain evidence="2">93-210</strain>
    </source>
</reference>
<sequence length="583" mass="66133">MEATHEMDENLAVLNLSQEENSKSKVNLREELNKMTNEELTVHISKTTAKYYSEPLKPIQMETVISLVRRQHTFTLAGTGFGKTRIGKVYYRLFPAYKKPIVLVLNPLDELGNNQVLEKKNAKIKAVNLTKMNLTDDIERKAKELGTMNQANIPPAFENQSPEVLLNNGMFQRIFFDRRFQSRLVLTVVDEAHMIYVWGLVASGLGKKISSHFKLQDRGIFRPSYGDLGARLLATHGVPILLLSATCRPIAIEKILNSLKILPENMTIVQGELTRPEIRLIRVPMKASLGSCNDIQRLFSTRTTKFPQHSSMLQLATLPGKFFEKFMMLGRSGAATWTPKVLLLVDTTHQSDDDRMDAFAITPVCLWIALSLDNLLGYIPLDQDDPNVRTEKLREEEKNFTTCLCSNCDPEGAKNLVEGFKYLTTDNFAENITSRNLLFDIPVSMVVPKATTTQSPVKADTGKEPLDEELETFAEFLVSEFAQFHYTQINPEYSEFEPEEHFAIFEAQRVVVGFCGGVSNKVLEDLVGGGAHDTQMVHLLERLKEYTGKASYLDYVRQLEVEREQAEEEKRKKKKLRQTNAKD</sequence>
<evidence type="ECO:0000313" key="2">
    <source>
        <dbReference type="Proteomes" id="UP001060170"/>
    </source>
</evidence>
<organism evidence="1 2">
    <name type="scientific">Puccinia striiformis f. sp. tritici</name>
    <dbReference type="NCBI Taxonomy" id="168172"/>
    <lineage>
        <taxon>Eukaryota</taxon>
        <taxon>Fungi</taxon>
        <taxon>Dikarya</taxon>
        <taxon>Basidiomycota</taxon>
        <taxon>Pucciniomycotina</taxon>
        <taxon>Pucciniomycetes</taxon>
        <taxon>Pucciniales</taxon>
        <taxon>Pucciniaceae</taxon>
        <taxon>Puccinia</taxon>
    </lineage>
</organism>
<dbReference type="EMBL" id="CM045868">
    <property type="protein sequence ID" value="KAI7956525.1"/>
    <property type="molecule type" value="Genomic_DNA"/>
</dbReference>
<reference evidence="2" key="1">
    <citation type="journal article" date="2018" name="BMC Genomics">
        <title>Genomic insights into host adaptation between the wheat stripe rust pathogen (Puccinia striiformis f. sp. tritici) and the barley stripe rust pathogen (Puccinia striiformis f. sp. hordei).</title>
        <authorList>
            <person name="Xia C."/>
            <person name="Wang M."/>
            <person name="Yin C."/>
            <person name="Cornejo O.E."/>
            <person name="Hulbert S.H."/>
            <person name="Chen X."/>
        </authorList>
    </citation>
    <scope>NUCLEOTIDE SEQUENCE [LARGE SCALE GENOMIC DNA]</scope>
    <source>
        <strain evidence="2">93-210</strain>
    </source>
</reference>
<dbReference type="Proteomes" id="UP001060170">
    <property type="component" value="Chromosome 4"/>
</dbReference>
<keyword evidence="2" id="KW-1185">Reference proteome</keyword>
<gene>
    <name evidence="1" type="ORF">MJO28_003620</name>
</gene>
<comment type="caution">
    <text evidence="1">The sequence shown here is derived from an EMBL/GenBank/DDBJ whole genome shotgun (WGS) entry which is preliminary data.</text>
</comment>
<reference evidence="1 2" key="3">
    <citation type="journal article" date="2022" name="Microbiol. Spectr.">
        <title>Folding features and dynamics of 3D genome architecture in plant fungal pathogens.</title>
        <authorList>
            <person name="Xia C."/>
        </authorList>
    </citation>
    <scope>NUCLEOTIDE SEQUENCE [LARGE SCALE GENOMIC DNA]</scope>
    <source>
        <strain evidence="1 2">93-210</strain>
    </source>
</reference>
<protein>
    <submittedName>
        <fullName evidence="1">Uncharacterized protein</fullName>
    </submittedName>
</protein>
<accession>A0ACC0EMT0</accession>